<proteinExistence type="predicted"/>
<sequence length="420" mass="48082">MASISKSRSQLQALAIAAETAIDALRIADSACRALRLRADARKRRDDPYSDVEDSLDEDSFGNPEADPSSHPEEEEDSFDLEAATQRLEDERSRCREQVRQAQKAFLILFEKCAKEDVRPVLEALHGAMRERLPLEIRTLIYTYLVSAPWPHHRNATNVVHIGRERCIDEHYRDIIFPARKAAWRFSHLAFFMGTVDVHELGGWLLNPEYVGPAMAREMAEVYYSSKEFHVDDIGHLKELLMSDRSGTGFKPYDFIRGKFTVETTIWLTSPDTTSEYARLHGLYEELNSLNLLTRKSQLEVDIRMLILTPMWMSEGEGVRRLYNVMEAVRTPIYDLRYSGAKVTLKVVTERSFATSLISSEPINNSVWDREAWGREKTREGWVPSENFVAPEEIGGMEGIERLKGLLRRQLASAVVEARD</sequence>
<feature type="region of interest" description="Disordered" evidence="1">
    <location>
        <begin position="42"/>
        <end position="81"/>
    </location>
</feature>
<feature type="compositionally biased region" description="Acidic residues" evidence="1">
    <location>
        <begin position="49"/>
        <end position="60"/>
    </location>
</feature>
<dbReference type="EMBL" id="ML977045">
    <property type="protein sequence ID" value="KAF1948939.1"/>
    <property type="molecule type" value="Genomic_DNA"/>
</dbReference>
<evidence type="ECO:0000256" key="1">
    <source>
        <dbReference type="SAM" id="MobiDB-lite"/>
    </source>
</evidence>
<organism evidence="2 3">
    <name type="scientific">Byssothecium circinans</name>
    <dbReference type="NCBI Taxonomy" id="147558"/>
    <lineage>
        <taxon>Eukaryota</taxon>
        <taxon>Fungi</taxon>
        <taxon>Dikarya</taxon>
        <taxon>Ascomycota</taxon>
        <taxon>Pezizomycotina</taxon>
        <taxon>Dothideomycetes</taxon>
        <taxon>Pleosporomycetidae</taxon>
        <taxon>Pleosporales</taxon>
        <taxon>Massarineae</taxon>
        <taxon>Massarinaceae</taxon>
        <taxon>Byssothecium</taxon>
    </lineage>
</organism>
<accession>A0A6A5TB34</accession>
<evidence type="ECO:0000313" key="3">
    <source>
        <dbReference type="Proteomes" id="UP000800035"/>
    </source>
</evidence>
<dbReference type="Proteomes" id="UP000800035">
    <property type="component" value="Unassembled WGS sequence"/>
</dbReference>
<name>A0A6A5TB34_9PLEO</name>
<reference evidence="2" key="1">
    <citation type="journal article" date="2020" name="Stud. Mycol.">
        <title>101 Dothideomycetes genomes: a test case for predicting lifestyles and emergence of pathogens.</title>
        <authorList>
            <person name="Haridas S."/>
            <person name="Albert R."/>
            <person name="Binder M."/>
            <person name="Bloem J."/>
            <person name="Labutti K."/>
            <person name="Salamov A."/>
            <person name="Andreopoulos B."/>
            <person name="Baker S."/>
            <person name="Barry K."/>
            <person name="Bills G."/>
            <person name="Bluhm B."/>
            <person name="Cannon C."/>
            <person name="Castanera R."/>
            <person name="Culley D."/>
            <person name="Daum C."/>
            <person name="Ezra D."/>
            <person name="Gonzalez J."/>
            <person name="Henrissat B."/>
            <person name="Kuo A."/>
            <person name="Liang C."/>
            <person name="Lipzen A."/>
            <person name="Lutzoni F."/>
            <person name="Magnuson J."/>
            <person name="Mondo S."/>
            <person name="Nolan M."/>
            <person name="Ohm R."/>
            <person name="Pangilinan J."/>
            <person name="Park H.-J."/>
            <person name="Ramirez L."/>
            <person name="Alfaro M."/>
            <person name="Sun H."/>
            <person name="Tritt A."/>
            <person name="Yoshinaga Y."/>
            <person name="Zwiers L.-H."/>
            <person name="Turgeon B."/>
            <person name="Goodwin S."/>
            <person name="Spatafora J."/>
            <person name="Crous P."/>
            <person name="Grigoriev I."/>
        </authorList>
    </citation>
    <scope>NUCLEOTIDE SEQUENCE</scope>
    <source>
        <strain evidence="2">CBS 675.92</strain>
    </source>
</reference>
<dbReference type="OrthoDB" id="3801226at2759"/>
<dbReference type="AlphaFoldDB" id="A0A6A5TB34"/>
<evidence type="ECO:0000313" key="2">
    <source>
        <dbReference type="EMBL" id="KAF1948939.1"/>
    </source>
</evidence>
<gene>
    <name evidence="2" type="ORF">CC80DRAFT_497849</name>
</gene>
<keyword evidence="3" id="KW-1185">Reference proteome</keyword>
<protein>
    <submittedName>
        <fullName evidence="2">Uncharacterized protein</fullName>
    </submittedName>
</protein>